<reference evidence="4" key="1">
    <citation type="submission" date="2015-01" db="EMBL/GenBank/DDBJ databases">
        <authorList>
            <person name="Durling Mikael"/>
        </authorList>
    </citation>
    <scope>NUCLEOTIDE SEQUENCE</scope>
</reference>
<accession>A0A0B7KP00</accession>
<dbReference type="PIRSF" id="PIRSF000137">
    <property type="entry name" value="Alcohol_oxidase"/>
    <property type="match status" value="1"/>
</dbReference>
<evidence type="ECO:0000313" key="4">
    <source>
        <dbReference type="EMBL" id="CEO56511.1"/>
    </source>
</evidence>
<dbReference type="Gene3D" id="3.50.50.60">
    <property type="entry name" value="FAD/NAD(P)-binding domain"/>
    <property type="match status" value="1"/>
</dbReference>
<sequence>MGLHTDLPPEINAVDIIIAGGGTAGCIVASRLADADPNLSILVVEAGPDGAGNPSVDYPVFFLGNIHPTSTVSTFYKSKKSSCTGDREIFVPTGSVLGGGSAINMMYYNRAQRSDWDSWNVPGWSADELLPYMKKLESYHGPGSMDDHGTDGPIQVSKGTYASPRIQDQCISAMNELGWPEIDDFYCAETCNGVQRPVRYISRDGKRQDTASRYLRPRLEDNKHPNLHVVVGTKVVKVLIEGQRATGIVLKGIAAEAKERTIRANRLVVVSAGTFGTPAILERSGVGSAEVLERAGVTQVVDLAGVGREYEDHSMVMYSFKSALEPEETIDGILRGRMNPAELIQSNHAILGWNTVEASLKIRPSEEDIATFSPEFKEHWDIEYRNKKGKPLVLMALICTYPGDPTGVPEGQYFGMPVFTADTLSKGHLHITGPGLDDPVDFDIGCLSDEKGIDLQKHRWAYKKHREIARRIGVYRGEYAPDHPPFPSDSKAACVELDGPPQNVKDIEYSAKDDAIIDAWVREKVNSIWHSLGTCKMAPVENYGVVDPNLSVHGIQGLKLVDLSIAPKNVAANTNHTALVIGEKGADIIIKELNL</sequence>
<dbReference type="InterPro" id="IPR000172">
    <property type="entry name" value="GMC_OxRdtase_N"/>
</dbReference>
<comment type="similarity">
    <text evidence="1">Belongs to the GMC oxidoreductase family.</text>
</comment>
<keyword evidence="2" id="KW-0285">Flavoprotein</keyword>
<dbReference type="EMBL" id="CDPU01000068">
    <property type="protein sequence ID" value="CEO56511.1"/>
    <property type="molecule type" value="Genomic_DNA"/>
</dbReference>
<dbReference type="SUPFAM" id="SSF54373">
    <property type="entry name" value="FAD-linked reductases, C-terminal domain"/>
    <property type="match status" value="1"/>
</dbReference>
<name>A0A0B7KP00_BIOOC</name>
<dbReference type="InterPro" id="IPR036188">
    <property type="entry name" value="FAD/NAD-bd_sf"/>
</dbReference>
<dbReference type="Pfam" id="PF00732">
    <property type="entry name" value="GMC_oxred_N"/>
    <property type="match status" value="1"/>
</dbReference>
<dbReference type="AlphaFoldDB" id="A0A0B7KP00"/>
<dbReference type="PANTHER" id="PTHR11552:SF78">
    <property type="entry name" value="GLUCOSE-METHANOL-CHOLINE OXIDOREDUCTASE N-TERMINAL DOMAIN-CONTAINING PROTEIN"/>
    <property type="match status" value="1"/>
</dbReference>
<evidence type="ECO:0000259" key="3">
    <source>
        <dbReference type="PROSITE" id="PS00624"/>
    </source>
</evidence>
<dbReference type="PROSITE" id="PS00624">
    <property type="entry name" value="GMC_OXRED_2"/>
    <property type="match status" value="1"/>
</dbReference>
<organism evidence="4">
    <name type="scientific">Bionectria ochroleuca</name>
    <name type="common">Gliocladium roseum</name>
    <dbReference type="NCBI Taxonomy" id="29856"/>
    <lineage>
        <taxon>Eukaryota</taxon>
        <taxon>Fungi</taxon>
        <taxon>Dikarya</taxon>
        <taxon>Ascomycota</taxon>
        <taxon>Pezizomycotina</taxon>
        <taxon>Sordariomycetes</taxon>
        <taxon>Hypocreomycetidae</taxon>
        <taxon>Hypocreales</taxon>
        <taxon>Bionectriaceae</taxon>
        <taxon>Clonostachys</taxon>
    </lineage>
</organism>
<proteinExistence type="inferred from homology"/>
<dbReference type="Gene3D" id="3.30.560.10">
    <property type="entry name" value="Glucose Oxidase, domain 3"/>
    <property type="match status" value="1"/>
</dbReference>
<dbReference type="InterPro" id="IPR007867">
    <property type="entry name" value="GMC_OxRtase_C"/>
</dbReference>
<dbReference type="SUPFAM" id="SSF51905">
    <property type="entry name" value="FAD/NAD(P)-binding domain"/>
    <property type="match status" value="1"/>
</dbReference>
<dbReference type="PANTHER" id="PTHR11552">
    <property type="entry name" value="GLUCOSE-METHANOL-CHOLINE GMC OXIDOREDUCTASE"/>
    <property type="match status" value="1"/>
</dbReference>
<evidence type="ECO:0000256" key="1">
    <source>
        <dbReference type="ARBA" id="ARBA00010790"/>
    </source>
</evidence>
<dbReference type="Pfam" id="PF05199">
    <property type="entry name" value="GMC_oxred_C"/>
    <property type="match status" value="1"/>
</dbReference>
<protein>
    <recommendedName>
        <fullName evidence="3">Glucose-methanol-choline oxidoreductase N-terminal domain-containing protein</fullName>
    </recommendedName>
</protein>
<dbReference type="InterPro" id="IPR012132">
    <property type="entry name" value="GMC_OxRdtase"/>
</dbReference>
<feature type="domain" description="Glucose-methanol-choline oxidoreductase N-terminal" evidence="3">
    <location>
        <begin position="273"/>
        <end position="287"/>
    </location>
</feature>
<feature type="binding site" evidence="2">
    <location>
        <position position="235"/>
    </location>
    <ligand>
        <name>FAD</name>
        <dbReference type="ChEBI" id="CHEBI:57692"/>
    </ligand>
</feature>
<keyword evidence="2" id="KW-0274">FAD</keyword>
<feature type="binding site" evidence="2">
    <location>
        <position position="96"/>
    </location>
    <ligand>
        <name>FAD</name>
        <dbReference type="ChEBI" id="CHEBI:57692"/>
    </ligand>
</feature>
<dbReference type="GO" id="GO:0050660">
    <property type="term" value="F:flavin adenine dinucleotide binding"/>
    <property type="evidence" value="ECO:0007669"/>
    <property type="project" value="InterPro"/>
</dbReference>
<feature type="binding site" evidence="2">
    <location>
        <begin position="529"/>
        <end position="530"/>
    </location>
    <ligand>
        <name>FAD</name>
        <dbReference type="ChEBI" id="CHEBI:57692"/>
    </ligand>
</feature>
<comment type="cofactor">
    <cofactor evidence="2">
        <name>FAD</name>
        <dbReference type="ChEBI" id="CHEBI:57692"/>
    </cofactor>
</comment>
<dbReference type="GO" id="GO:0016614">
    <property type="term" value="F:oxidoreductase activity, acting on CH-OH group of donors"/>
    <property type="evidence" value="ECO:0007669"/>
    <property type="project" value="InterPro"/>
</dbReference>
<gene>
    <name evidence="4" type="ORF">BN869_000012569_1</name>
</gene>
<evidence type="ECO:0000256" key="2">
    <source>
        <dbReference type="PIRSR" id="PIRSR000137-2"/>
    </source>
</evidence>